<feature type="transmembrane region" description="Helical" evidence="1">
    <location>
        <begin position="140"/>
        <end position="162"/>
    </location>
</feature>
<feature type="transmembrane region" description="Helical" evidence="1">
    <location>
        <begin position="214"/>
        <end position="231"/>
    </location>
</feature>
<dbReference type="Pfam" id="PF04892">
    <property type="entry name" value="VanZ"/>
    <property type="match status" value="1"/>
</dbReference>
<sequence>MSIYLHSIQIGVLLFFVFLLLALIPYLIIQYRRYGHVNSWRFFVNFSFVLYLICAYAMTIFPLPPVEEVVQMTGPKQNLIPFEFVKQFMLYSPFRWDDPSTWLAGLKNFTFIQPFFNLLLTLPFGLYLRYLFKRTFKQTLILSFLLTLSFELLQRSALLGLYPRPYRLFDVDDLMINTLGSLVGFGFAVLFSRFLPDLEATYFPSSRVSLLRRFTALLVDVFLISIVGIFLPQPYVAQAVLLLLIPILFKVTLGQMVLKIKIDGKNRFRVLIRQMLFCVSFIPVGLEGYFLERSGTIPHEQLAQNYLLILLFLALMILPLFDLLVASFSKTRRLWYERISGTQIISQINLRKED</sequence>
<dbReference type="PANTHER" id="PTHR36834:SF1">
    <property type="entry name" value="INTEGRAL MEMBRANE PROTEIN"/>
    <property type="match status" value="1"/>
</dbReference>
<feature type="transmembrane region" description="Helical" evidence="1">
    <location>
        <begin position="270"/>
        <end position="286"/>
    </location>
</feature>
<dbReference type="AlphaFoldDB" id="A0AA45QQY9"/>
<evidence type="ECO:0000259" key="2">
    <source>
        <dbReference type="Pfam" id="PF04892"/>
    </source>
</evidence>
<gene>
    <name evidence="3" type="ORF">JW886_08230</name>
</gene>
<dbReference type="Proteomes" id="UP000663608">
    <property type="component" value="Chromosome"/>
</dbReference>
<feature type="domain" description="VanZ-like" evidence="2">
    <location>
        <begin position="48"/>
        <end position="191"/>
    </location>
</feature>
<keyword evidence="1" id="KW-0472">Membrane</keyword>
<protein>
    <submittedName>
        <fullName evidence="3">VanZ family protein</fullName>
    </submittedName>
</protein>
<evidence type="ECO:0000256" key="1">
    <source>
        <dbReference type="SAM" id="Phobius"/>
    </source>
</evidence>
<name>A0AA45QQY9_9LACT</name>
<feature type="transmembrane region" description="Helical" evidence="1">
    <location>
        <begin position="306"/>
        <end position="328"/>
    </location>
</feature>
<dbReference type="EMBL" id="CP070872">
    <property type="protein sequence ID" value="QSE76439.1"/>
    <property type="molecule type" value="Genomic_DNA"/>
</dbReference>
<evidence type="ECO:0000313" key="3">
    <source>
        <dbReference type="EMBL" id="QSE76439.1"/>
    </source>
</evidence>
<organism evidence="3 4">
    <name type="scientific">Lactococcus taiwanensis</name>
    <dbReference type="NCBI Taxonomy" id="1151742"/>
    <lineage>
        <taxon>Bacteria</taxon>
        <taxon>Bacillati</taxon>
        <taxon>Bacillota</taxon>
        <taxon>Bacilli</taxon>
        <taxon>Lactobacillales</taxon>
        <taxon>Streptococcaceae</taxon>
        <taxon>Lactococcus</taxon>
    </lineage>
</organism>
<evidence type="ECO:0000313" key="4">
    <source>
        <dbReference type="Proteomes" id="UP000663608"/>
    </source>
</evidence>
<keyword evidence="1" id="KW-0812">Transmembrane</keyword>
<dbReference type="RefSeq" id="WP_205871828.1">
    <property type="nucleotide sequence ID" value="NZ_CP070872.1"/>
</dbReference>
<dbReference type="KEGG" id="lti:JW886_08230"/>
<feature type="transmembrane region" description="Helical" evidence="1">
    <location>
        <begin position="40"/>
        <end position="63"/>
    </location>
</feature>
<dbReference type="PANTHER" id="PTHR36834">
    <property type="entry name" value="MEMBRANE PROTEIN-RELATED"/>
    <property type="match status" value="1"/>
</dbReference>
<dbReference type="PIRSF" id="PIRSF031578">
    <property type="entry name" value="Uncharacterised_Vanz_RDD-cont"/>
    <property type="match status" value="1"/>
</dbReference>
<proteinExistence type="predicted"/>
<feature type="transmembrane region" description="Helical" evidence="1">
    <location>
        <begin position="6"/>
        <end position="28"/>
    </location>
</feature>
<dbReference type="InterPro" id="IPR021192">
    <property type="entry name" value="UCP031578_Vanz/RDD"/>
</dbReference>
<dbReference type="InterPro" id="IPR006976">
    <property type="entry name" value="VanZ-like"/>
</dbReference>
<feature type="transmembrane region" description="Helical" evidence="1">
    <location>
        <begin position="109"/>
        <end position="128"/>
    </location>
</feature>
<reference evidence="3 4" key="1">
    <citation type="submission" date="2021-02" db="EMBL/GenBank/DDBJ databases">
        <title>Complete genome sequence of Lactococcus lactis strain K_LL004.</title>
        <authorList>
            <person name="Kim H.B."/>
        </authorList>
    </citation>
    <scope>NUCLEOTIDE SEQUENCE [LARGE SCALE GENOMIC DNA]</scope>
    <source>
        <strain evidence="3 4">K_LL004</strain>
    </source>
</reference>
<keyword evidence="4" id="KW-1185">Reference proteome</keyword>
<feature type="transmembrane region" description="Helical" evidence="1">
    <location>
        <begin position="174"/>
        <end position="194"/>
    </location>
</feature>
<keyword evidence="1" id="KW-1133">Transmembrane helix</keyword>
<accession>A0AA45QQY9</accession>
<dbReference type="InterPro" id="IPR053150">
    <property type="entry name" value="Teicoplanin_resist-assoc"/>
</dbReference>
<feature type="transmembrane region" description="Helical" evidence="1">
    <location>
        <begin position="237"/>
        <end position="258"/>
    </location>
</feature>